<dbReference type="RefSeq" id="WP_186934536.1">
    <property type="nucleotide sequence ID" value="NZ_JACOPS010000001.1"/>
</dbReference>
<dbReference type="EMBL" id="JACOPS010000001">
    <property type="protein sequence ID" value="MBC5727135.1"/>
    <property type="molecule type" value="Genomic_DNA"/>
</dbReference>
<evidence type="ECO:0000313" key="2">
    <source>
        <dbReference type="Proteomes" id="UP000636755"/>
    </source>
</evidence>
<reference evidence="1 2" key="1">
    <citation type="submission" date="2020-08" db="EMBL/GenBank/DDBJ databases">
        <title>Genome public.</title>
        <authorList>
            <person name="Liu C."/>
            <person name="Sun Q."/>
        </authorList>
    </citation>
    <scope>NUCLEOTIDE SEQUENCE [LARGE SCALE GENOMIC DNA]</scope>
    <source>
        <strain evidence="1 2">NSJ-71</strain>
    </source>
</reference>
<protein>
    <submittedName>
        <fullName evidence="1">Nucleotidyltransferase family protein</fullName>
    </submittedName>
</protein>
<gene>
    <name evidence="1" type="ORF">H8R91_01065</name>
</gene>
<accession>A0ABR7HHY9</accession>
<sequence>MKKHLNAAQKKEYAYYLTLVSSVLNGTEPQLPYENCNLDHIRQISNDTRMDAIFDEAVLMLSKKYSVSDKLLSYVKNNLNHWIYIDTMMKYEIESLLKCFDEGKIYNLPMKGYFLKEDYPNSFERSISDYDILFDINDIDRIKNIFKQNGYKFLQNDDQQYHFVKAPFMYIEMHRSLLKKNDKNYSLLENQLEKAKVRDGYSYSKEMTLEDYYIYMLLHSAKHFSEGGIGIRMIADEYVFYKKYSDLLNQKYLSEQFEKLGITLFEKKLRDISLKWFSKGSEVKDFDDVEEYILLSMTLGRVDVAVMSEMERQRVNTKTGRKKSRFANFISSLFPNKTNMANKYPFVEKMPILLPYSWACMWCRRIFIDRNIDIKKGFNNRTSYTDDDVSYFNYIQTEVGFDVK</sequence>
<dbReference type="Proteomes" id="UP000636755">
    <property type="component" value="Unassembled WGS sequence"/>
</dbReference>
<evidence type="ECO:0000313" key="1">
    <source>
        <dbReference type="EMBL" id="MBC5727135.1"/>
    </source>
</evidence>
<comment type="caution">
    <text evidence="1">The sequence shown here is derived from an EMBL/GenBank/DDBJ whole genome shotgun (WGS) entry which is preliminary data.</text>
</comment>
<name>A0ABR7HHY9_9FIRM</name>
<proteinExistence type="predicted"/>
<dbReference type="Pfam" id="PF14907">
    <property type="entry name" value="NTP_transf_5"/>
    <property type="match status" value="1"/>
</dbReference>
<dbReference type="InterPro" id="IPR039498">
    <property type="entry name" value="NTP_transf_5"/>
</dbReference>
<keyword evidence="2" id="KW-1185">Reference proteome</keyword>
<organism evidence="1 2">
    <name type="scientific">Ruminococcus intestinalis</name>
    <dbReference type="NCBI Taxonomy" id="2763066"/>
    <lineage>
        <taxon>Bacteria</taxon>
        <taxon>Bacillati</taxon>
        <taxon>Bacillota</taxon>
        <taxon>Clostridia</taxon>
        <taxon>Eubacteriales</taxon>
        <taxon>Oscillospiraceae</taxon>
        <taxon>Ruminococcus</taxon>
    </lineage>
</organism>